<evidence type="ECO:0000313" key="1">
    <source>
        <dbReference type="EMBL" id="KAF2702737.1"/>
    </source>
</evidence>
<dbReference type="EMBL" id="MU005793">
    <property type="protein sequence ID" value="KAF2702737.1"/>
    <property type="molecule type" value="Genomic_DNA"/>
</dbReference>
<reference evidence="1" key="1">
    <citation type="journal article" date="2020" name="Stud. Mycol.">
        <title>101 Dothideomycetes genomes: a test case for predicting lifestyles and emergence of pathogens.</title>
        <authorList>
            <person name="Haridas S."/>
            <person name="Albert R."/>
            <person name="Binder M."/>
            <person name="Bloem J."/>
            <person name="Labutti K."/>
            <person name="Salamov A."/>
            <person name="Andreopoulos B."/>
            <person name="Baker S."/>
            <person name="Barry K."/>
            <person name="Bills G."/>
            <person name="Bluhm B."/>
            <person name="Cannon C."/>
            <person name="Castanera R."/>
            <person name="Culley D."/>
            <person name="Daum C."/>
            <person name="Ezra D."/>
            <person name="Gonzalez J."/>
            <person name="Henrissat B."/>
            <person name="Kuo A."/>
            <person name="Liang C."/>
            <person name="Lipzen A."/>
            <person name="Lutzoni F."/>
            <person name="Magnuson J."/>
            <person name="Mondo S."/>
            <person name="Nolan M."/>
            <person name="Ohm R."/>
            <person name="Pangilinan J."/>
            <person name="Park H.-J."/>
            <person name="Ramirez L."/>
            <person name="Alfaro M."/>
            <person name="Sun H."/>
            <person name="Tritt A."/>
            <person name="Yoshinaga Y."/>
            <person name="Zwiers L.-H."/>
            <person name="Turgeon B."/>
            <person name="Goodwin S."/>
            <person name="Spatafora J."/>
            <person name="Crous P."/>
            <person name="Grigoriev I."/>
        </authorList>
    </citation>
    <scope>NUCLEOTIDE SEQUENCE</scope>
    <source>
        <strain evidence="1">CBS 279.74</strain>
    </source>
</reference>
<dbReference type="Gene3D" id="2.130.10.10">
    <property type="entry name" value="YVTN repeat-like/Quinoprotein amine dehydrogenase"/>
    <property type="match status" value="1"/>
</dbReference>
<protein>
    <recommendedName>
        <fullName evidence="3">WD40 repeat-like protein</fullName>
    </recommendedName>
</protein>
<feature type="non-terminal residue" evidence="1">
    <location>
        <position position="263"/>
    </location>
</feature>
<keyword evidence="2" id="KW-1185">Reference proteome</keyword>
<organism evidence="1 2">
    <name type="scientific">Pleomassaria siparia CBS 279.74</name>
    <dbReference type="NCBI Taxonomy" id="1314801"/>
    <lineage>
        <taxon>Eukaryota</taxon>
        <taxon>Fungi</taxon>
        <taxon>Dikarya</taxon>
        <taxon>Ascomycota</taxon>
        <taxon>Pezizomycotina</taxon>
        <taxon>Dothideomycetes</taxon>
        <taxon>Pleosporomycetidae</taxon>
        <taxon>Pleosporales</taxon>
        <taxon>Pleomassariaceae</taxon>
        <taxon>Pleomassaria</taxon>
    </lineage>
</organism>
<evidence type="ECO:0008006" key="3">
    <source>
        <dbReference type="Google" id="ProtNLM"/>
    </source>
</evidence>
<dbReference type="InterPro" id="IPR015943">
    <property type="entry name" value="WD40/YVTN_repeat-like_dom_sf"/>
</dbReference>
<accession>A0A6G1JRE6</accession>
<proteinExistence type="predicted"/>
<sequence length="263" mass="28257">IPPGHKLFITTPRTISLHSPPIKKLLFECATSDGILNARAATDNSGLVAVADSHLVILHDSARGKDREYKLKSGDGEPRLLVFSPDSRVLYYTTTLGTCIQAYSIPTATQLAPPQIHPSPPNVLAISKDGNVLLSASPSPPVVYIQDLRIEGNAPTRFHPTDTKGPVACSAFHTSSSSSSRSRTCLFLLGFQDGTLAVYRLALASVARPRRSAYISTSHTSPSQPSLHQPIKLDSIRRLHKAAMGGICAAEFLPGFRSRVVSI</sequence>
<evidence type="ECO:0000313" key="2">
    <source>
        <dbReference type="Proteomes" id="UP000799428"/>
    </source>
</evidence>
<name>A0A6G1JRE6_9PLEO</name>
<dbReference type="SUPFAM" id="SSF50960">
    <property type="entry name" value="TolB, C-terminal domain"/>
    <property type="match status" value="1"/>
</dbReference>
<gene>
    <name evidence="1" type="ORF">K504DRAFT_364528</name>
</gene>
<dbReference type="OrthoDB" id="5362656at2759"/>
<dbReference type="AlphaFoldDB" id="A0A6G1JRE6"/>
<dbReference type="Proteomes" id="UP000799428">
    <property type="component" value="Unassembled WGS sequence"/>
</dbReference>
<feature type="non-terminal residue" evidence="1">
    <location>
        <position position="1"/>
    </location>
</feature>